<name>A0ABT4MEP1_9NOCA</name>
<dbReference type="PANTHER" id="PTHR24096:SF323">
    <property type="entry name" value="BLR3536 PROTEIN"/>
    <property type="match status" value="1"/>
</dbReference>
<reference evidence="3" key="1">
    <citation type="submission" date="2022-12" db="EMBL/GenBank/DDBJ databases">
        <authorList>
            <person name="Krivoruchko A.V."/>
            <person name="Elkin A."/>
        </authorList>
    </citation>
    <scope>NUCLEOTIDE SEQUENCE</scope>
    <source>
        <strain evidence="3">IEGM 1391</strain>
    </source>
</reference>
<dbReference type="InterPro" id="IPR045851">
    <property type="entry name" value="AMP-bd_C_sf"/>
</dbReference>
<protein>
    <submittedName>
        <fullName evidence="3">AMP-binding protein</fullName>
    </submittedName>
</protein>
<feature type="domain" description="AMP-binding enzyme C-terminal" evidence="2">
    <location>
        <begin position="407"/>
        <end position="485"/>
    </location>
</feature>
<dbReference type="Pfam" id="PF00501">
    <property type="entry name" value="AMP-binding"/>
    <property type="match status" value="1"/>
</dbReference>
<dbReference type="Gene3D" id="3.40.50.12780">
    <property type="entry name" value="N-terminal domain of ligase-like"/>
    <property type="match status" value="1"/>
</dbReference>
<feature type="domain" description="AMP-dependent synthetase/ligase" evidence="1">
    <location>
        <begin position="7"/>
        <end position="349"/>
    </location>
</feature>
<dbReference type="Gene3D" id="3.30.300.30">
    <property type="match status" value="1"/>
</dbReference>
<dbReference type="Proteomes" id="UP001081071">
    <property type="component" value="Unassembled WGS sequence"/>
</dbReference>
<dbReference type="PANTHER" id="PTHR24096">
    <property type="entry name" value="LONG-CHAIN-FATTY-ACID--COA LIGASE"/>
    <property type="match status" value="1"/>
</dbReference>
<sequence length="504" mass="55433">MAQHVADPEESLTYAELDARSRQFAGVLSSRGVGYGDHVTVIAENDSRYLEIAWGALLVGAYLTTVSTHSTVDDAAYIVDNSGSSVVVASHRMAEVVGGLPERLDSCKSWLMFGGVVDGFGCYEDALAVSDGFVVDSDTRLGDYMFYSSGTTGRPKGILRPLAGRTVDDGTNFDGFLSRKLGVGRDSVYLSPAPLYHSAPLASVVAATSLGATVVVMRKFDAELSLRLIERYSVTHSQWVPTMFVRLLRLSPEIRGKFDLTSHSMAVHSAAPCPVHVKKDMMDWWGPIIHEYYNGTENVGATYVGPTDWLAHPGTVGRPLGFRVHVCDDDGRELPRGQTGRIFVERDSATFAYHGDAEKTRNSRHPSHDNWMTLDDVGFVDADGFLFLTDRASFMIITGGVNVYPREIEDCLLRHPAVGDVGVFGVDDEEMGERVIALVEPVDGFAPSRELHDELRDFAYSELAGPKRPRTIEFVERLPRTESGKLSKKDLRADYKARNQLSQI</sequence>
<dbReference type="EMBL" id="JAPWIJ010000005">
    <property type="protein sequence ID" value="MCZ4519459.1"/>
    <property type="molecule type" value="Genomic_DNA"/>
</dbReference>
<comment type="caution">
    <text evidence="3">The sequence shown here is derived from an EMBL/GenBank/DDBJ whole genome shotgun (WGS) entry which is preliminary data.</text>
</comment>
<evidence type="ECO:0000313" key="4">
    <source>
        <dbReference type="Proteomes" id="UP001081071"/>
    </source>
</evidence>
<evidence type="ECO:0000259" key="1">
    <source>
        <dbReference type="Pfam" id="PF00501"/>
    </source>
</evidence>
<evidence type="ECO:0000313" key="3">
    <source>
        <dbReference type="EMBL" id="MCZ4519459.1"/>
    </source>
</evidence>
<dbReference type="PROSITE" id="PS00455">
    <property type="entry name" value="AMP_BINDING"/>
    <property type="match status" value="1"/>
</dbReference>
<dbReference type="InterPro" id="IPR020845">
    <property type="entry name" value="AMP-binding_CS"/>
</dbReference>
<dbReference type="InterPro" id="IPR042099">
    <property type="entry name" value="ANL_N_sf"/>
</dbReference>
<proteinExistence type="predicted"/>
<dbReference type="InterPro" id="IPR025110">
    <property type="entry name" value="AMP-bd_C"/>
</dbReference>
<dbReference type="Pfam" id="PF13193">
    <property type="entry name" value="AMP-binding_C"/>
    <property type="match status" value="1"/>
</dbReference>
<accession>A0ABT4MEP1</accession>
<evidence type="ECO:0000259" key="2">
    <source>
        <dbReference type="Pfam" id="PF13193"/>
    </source>
</evidence>
<gene>
    <name evidence="3" type="ORF">O4220_13125</name>
</gene>
<dbReference type="InterPro" id="IPR000873">
    <property type="entry name" value="AMP-dep_synth/lig_dom"/>
</dbReference>
<dbReference type="SUPFAM" id="SSF56801">
    <property type="entry name" value="Acetyl-CoA synthetase-like"/>
    <property type="match status" value="1"/>
</dbReference>
<keyword evidence="4" id="KW-1185">Reference proteome</keyword>
<organism evidence="3 4">
    <name type="scientific">Rhodococcus ruber</name>
    <dbReference type="NCBI Taxonomy" id="1830"/>
    <lineage>
        <taxon>Bacteria</taxon>
        <taxon>Bacillati</taxon>
        <taxon>Actinomycetota</taxon>
        <taxon>Actinomycetes</taxon>
        <taxon>Mycobacteriales</taxon>
        <taxon>Nocardiaceae</taxon>
        <taxon>Rhodococcus</taxon>
    </lineage>
</organism>